<evidence type="ECO:0000313" key="1">
    <source>
        <dbReference type="EMBL" id="KAJ0094744.1"/>
    </source>
</evidence>
<reference evidence="2" key="1">
    <citation type="journal article" date="2023" name="G3 (Bethesda)">
        <title>Genome assembly and association tests identify interacting loci associated with vigor, precocity, and sex in interspecific pistachio rootstocks.</title>
        <authorList>
            <person name="Palmer W."/>
            <person name="Jacygrad E."/>
            <person name="Sagayaradj S."/>
            <person name="Cavanaugh K."/>
            <person name="Han R."/>
            <person name="Bertier L."/>
            <person name="Beede B."/>
            <person name="Kafkas S."/>
            <person name="Golino D."/>
            <person name="Preece J."/>
            <person name="Michelmore R."/>
        </authorList>
    </citation>
    <scope>NUCLEOTIDE SEQUENCE [LARGE SCALE GENOMIC DNA]</scope>
</reference>
<accession>A0ACC1B778</accession>
<sequence>MGVKKVHIYEFSWLNMVYALLSKRGFEKSQSHGMEWDKLWTINKIIDPVCPRHHAVIEERGVFLTLTIQGIRNMKTVQLKSILQRGDLFEERKDFLDVLNTCTKIEIPAVGDSNMRNLKCVEVLQLERKGYYRCDVPFTRPSKPVLFATSDGRQQTVLK</sequence>
<gene>
    <name evidence="1" type="ORF">Patl1_15315</name>
</gene>
<protein>
    <submittedName>
        <fullName evidence="1">Uncharacterized protein</fullName>
    </submittedName>
</protein>
<evidence type="ECO:0000313" key="2">
    <source>
        <dbReference type="Proteomes" id="UP001164250"/>
    </source>
</evidence>
<dbReference type="EMBL" id="CM047902">
    <property type="protein sequence ID" value="KAJ0094744.1"/>
    <property type="molecule type" value="Genomic_DNA"/>
</dbReference>
<name>A0ACC1B778_9ROSI</name>
<dbReference type="Proteomes" id="UP001164250">
    <property type="component" value="Chromosome 6"/>
</dbReference>
<comment type="caution">
    <text evidence="1">The sequence shown here is derived from an EMBL/GenBank/DDBJ whole genome shotgun (WGS) entry which is preliminary data.</text>
</comment>
<proteinExistence type="predicted"/>
<organism evidence="1 2">
    <name type="scientific">Pistacia atlantica</name>
    <dbReference type="NCBI Taxonomy" id="434234"/>
    <lineage>
        <taxon>Eukaryota</taxon>
        <taxon>Viridiplantae</taxon>
        <taxon>Streptophyta</taxon>
        <taxon>Embryophyta</taxon>
        <taxon>Tracheophyta</taxon>
        <taxon>Spermatophyta</taxon>
        <taxon>Magnoliopsida</taxon>
        <taxon>eudicotyledons</taxon>
        <taxon>Gunneridae</taxon>
        <taxon>Pentapetalae</taxon>
        <taxon>rosids</taxon>
        <taxon>malvids</taxon>
        <taxon>Sapindales</taxon>
        <taxon>Anacardiaceae</taxon>
        <taxon>Pistacia</taxon>
    </lineage>
</organism>
<keyword evidence="2" id="KW-1185">Reference proteome</keyword>